<dbReference type="OrthoDB" id="9979309at2"/>
<accession>A0A4P6MWT7</accession>
<feature type="signal peptide" evidence="1">
    <location>
        <begin position="1"/>
        <end position="25"/>
    </location>
</feature>
<proteinExistence type="predicted"/>
<evidence type="ECO:0000313" key="4">
    <source>
        <dbReference type="Proteomes" id="UP000290408"/>
    </source>
</evidence>
<sequence>MVRARCRRLVSLAAGVSLLAGSAAACSSPGAAYSPRPKASVTPALDVALKDQSFVYRTGDHLTGSDYQPTTNVYGDVDGRPLYLVGDSMAAQLATPALAVAKKRGLALKPRSKATVSFVLPAEGPPDERRWREEVLEQIVADKEERPIVLLTGQGMDHTGEVIRTVARLREQADADVRLVTVTPAPKEDVLSEVVEHGTGFRWTRKHWGRSRDAMLAAARSSRPRVPLLDLKPIVARDGRDGTYPAVVDGTLIFGPGTHLTDTFATRYLEAPIDDLLD</sequence>
<keyword evidence="1" id="KW-0732">Signal</keyword>
<evidence type="ECO:0000256" key="1">
    <source>
        <dbReference type="SAM" id="SignalP"/>
    </source>
</evidence>
<dbReference type="InterPro" id="IPR043968">
    <property type="entry name" value="SGNH"/>
</dbReference>
<feature type="domain" description="SGNH" evidence="2">
    <location>
        <begin position="70"/>
        <end position="266"/>
    </location>
</feature>
<organism evidence="3 4">
    <name type="scientific">Janibacter limosus</name>
    <dbReference type="NCBI Taxonomy" id="53458"/>
    <lineage>
        <taxon>Bacteria</taxon>
        <taxon>Bacillati</taxon>
        <taxon>Actinomycetota</taxon>
        <taxon>Actinomycetes</taxon>
        <taxon>Micrococcales</taxon>
        <taxon>Intrasporangiaceae</taxon>
        <taxon>Janibacter</taxon>
    </lineage>
</organism>
<reference evidence="3 4" key="1">
    <citation type="submission" date="2019-02" db="EMBL/GenBank/DDBJ databases">
        <title>Genomic data mining of an Antarctic deep-sea actinobacterium, Janibacterlimosus P3-3-X1.</title>
        <authorList>
            <person name="Liao L."/>
            <person name="Chen B."/>
        </authorList>
    </citation>
    <scope>NUCLEOTIDE SEQUENCE [LARGE SCALE GENOMIC DNA]</scope>
    <source>
        <strain evidence="3 4">P3-3-X1</strain>
    </source>
</reference>
<dbReference type="Proteomes" id="UP000290408">
    <property type="component" value="Chromosome"/>
</dbReference>
<dbReference type="Pfam" id="PF19040">
    <property type="entry name" value="SGNH"/>
    <property type="match status" value="1"/>
</dbReference>
<dbReference type="RefSeq" id="WP_130630689.1">
    <property type="nucleotide sequence ID" value="NZ_CP036164.1"/>
</dbReference>
<protein>
    <recommendedName>
        <fullName evidence="2">SGNH domain-containing protein</fullName>
    </recommendedName>
</protein>
<keyword evidence="4" id="KW-1185">Reference proteome</keyword>
<dbReference type="EMBL" id="CP036164">
    <property type="protein sequence ID" value="QBF47502.1"/>
    <property type="molecule type" value="Genomic_DNA"/>
</dbReference>
<dbReference type="PROSITE" id="PS51257">
    <property type="entry name" value="PROKAR_LIPOPROTEIN"/>
    <property type="match status" value="1"/>
</dbReference>
<evidence type="ECO:0000259" key="2">
    <source>
        <dbReference type="Pfam" id="PF19040"/>
    </source>
</evidence>
<feature type="chain" id="PRO_5020944580" description="SGNH domain-containing protein" evidence="1">
    <location>
        <begin position="26"/>
        <end position="278"/>
    </location>
</feature>
<dbReference type="KEGG" id="jli:EXU32_15340"/>
<evidence type="ECO:0000313" key="3">
    <source>
        <dbReference type="EMBL" id="QBF47502.1"/>
    </source>
</evidence>
<dbReference type="AlphaFoldDB" id="A0A4P6MWT7"/>
<name>A0A4P6MWT7_9MICO</name>
<gene>
    <name evidence="3" type="ORF">EXU32_15340</name>
</gene>